<feature type="binding site" evidence="14">
    <location>
        <position position="342"/>
    </location>
    <ligand>
        <name>ATP</name>
        <dbReference type="ChEBI" id="CHEBI:30616"/>
    </ligand>
</feature>
<evidence type="ECO:0000313" key="17">
    <source>
        <dbReference type="EMBL" id="KAK7871375.1"/>
    </source>
</evidence>
<reference evidence="17 18" key="1">
    <citation type="submission" date="2024-03" db="EMBL/GenBank/DDBJ databases">
        <title>The genome assembly and annotation of the cricket Gryllus longicercus Weissman &amp; Gray.</title>
        <authorList>
            <person name="Szrajer S."/>
            <person name="Gray D."/>
            <person name="Ylla G."/>
        </authorList>
    </citation>
    <scope>NUCLEOTIDE SEQUENCE [LARGE SCALE GENOMIC DNA]</scope>
    <source>
        <strain evidence="17">DAG 2021-001</strain>
        <tissue evidence="17">Whole body minus gut</tissue>
    </source>
</reference>
<evidence type="ECO:0000256" key="7">
    <source>
        <dbReference type="ARBA" id="ARBA00022679"/>
    </source>
</evidence>
<organism evidence="17 18">
    <name type="scientific">Gryllus longicercus</name>
    <dbReference type="NCBI Taxonomy" id="2509291"/>
    <lineage>
        <taxon>Eukaryota</taxon>
        <taxon>Metazoa</taxon>
        <taxon>Ecdysozoa</taxon>
        <taxon>Arthropoda</taxon>
        <taxon>Hexapoda</taxon>
        <taxon>Insecta</taxon>
        <taxon>Pterygota</taxon>
        <taxon>Neoptera</taxon>
        <taxon>Polyneoptera</taxon>
        <taxon>Orthoptera</taxon>
        <taxon>Ensifera</taxon>
        <taxon>Gryllidea</taxon>
        <taxon>Grylloidea</taxon>
        <taxon>Gryllidae</taxon>
        <taxon>Gryllinae</taxon>
        <taxon>Gryllus</taxon>
    </lineage>
</organism>
<evidence type="ECO:0000256" key="8">
    <source>
        <dbReference type="ARBA" id="ARBA00022723"/>
    </source>
</evidence>
<dbReference type="FunFam" id="3.40.50.1260:FF:000003">
    <property type="entry name" value="Phosphoglycerate kinase"/>
    <property type="match status" value="1"/>
</dbReference>
<name>A0AAN9VTZ0_9ORTH</name>
<keyword evidence="18" id="KW-1185">Reference proteome</keyword>
<dbReference type="AlphaFoldDB" id="A0AAN9VTZ0"/>
<evidence type="ECO:0000256" key="3">
    <source>
        <dbReference type="ARBA" id="ARBA00004838"/>
    </source>
</evidence>
<evidence type="ECO:0000256" key="14">
    <source>
        <dbReference type="PIRSR" id="PIRSR000724-2"/>
    </source>
</evidence>
<dbReference type="GO" id="GO:0046872">
    <property type="term" value="F:metal ion binding"/>
    <property type="evidence" value="ECO:0007669"/>
    <property type="project" value="UniProtKB-KW"/>
</dbReference>
<dbReference type="GO" id="GO:0043531">
    <property type="term" value="F:ADP binding"/>
    <property type="evidence" value="ECO:0007669"/>
    <property type="project" value="TreeGrafter"/>
</dbReference>
<dbReference type="GO" id="GO:0006094">
    <property type="term" value="P:gluconeogenesis"/>
    <property type="evidence" value="ECO:0007669"/>
    <property type="project" value="TreeGrafter"/>
</dbReference>
<keyword evidence="11 14" id="KW-0067">ATP-binding</keyword>
<evidence type="ECO:0000256" key="4">
    <source>
        <dbReference type="ARBA" id="ARBA00008982"/>
    </source>
</evidence>
<keyword evidence="7 15" id="KW-0808">Transferase</keyword>
<dbReference type="Gene3D" id="3.40.50.1260">
    <property type="entry name" value="Phosphoglycerate kinase, N-terminal domain"/>
    <property type="match status" value="3"/>
</dbReference>
<comment type="similarity">
    <text evidence="4 15">Belongs to the phosphoglycerate kinase family.</text>
</comment>
<evidence type="ECO:0000256" key="12">
    <source>
        <dbReference type="ARBA" id="ARBA00022842"/>
    </source>
</evidence>
<feature type="binding site" evidence="14">
    <location>
        <position position="311"/>
    </location>
    <ligand>
        <name>ATP</name>
        <dbReference type="ChEBI" id="CHEBI:30616"/>
    </ligand>
</feature>
<proteinExistence type="inferred from homology"/>
<dbReference type="PANTHER" id="PTHR11406">
    <property type="entry name" value="PHOSPHOGLYCERATE KINASE"/>
    <property type="match status" value="1"/>
</dbReference>
<evidence type="ECO:0000256" key="1">
    <source>
        <dbReference type="ARBA" id="ARBA00000642"/>
    </source>
</evidence>
<dbReference type="SUPFAM" id="SSF53748">
    <property type="entry name" value="Phosphoglycerate kinase"/>
    <property type="match status" value="1"/>
</dbReference>
<dbReference type="PIRSF" id="PIRSF000724">
    <property type="entry name" value="Pgk"/>
    <property type="match status" value="1"/>
</dbReference>
<evidence type="ECO:0000256" key="16">
    <source>
        <dbReference type="RuleBase" id="RU000696"/>
    </source>
</evidence>
<evidence type="ECO:0000313" key="18">
    <source>
        <dbReference type="Proteomes" id="UP001378592"/>
    </source>
</evidence>
<dbReference type="InterPro" id="IPR015824">
    <property type="entry name" value="Phosphoglycerate_kinase_N"/>
</dbReference>
<dbReference type="GO" id="GO:0006096">
    <property type="term" value="P:glycolytic process"/>
    <property type="evidence" value="ECO:0007669"/>
    <property type="project" value="UniProtKB-KW"/>
</dbReference>
<keyword evidence="10 15" id="KW-0418">Kinase</keyword>
<evidence type="ECO:0000256" key="6">
    <source>
        <dbReference type="ARBA" id="ARBA00013061"/>
    </source>
</evidence>
<dbReference type="EC" id="2.7.2.3" evidence="6 15"/>
<dbReference type="InterPro" id="IPR001576">
    <property type="entry name" value="Phosphoglycerate_kinase"/>
</dbReference>
<accession>A0AAN9VTZ0</accession>
<keyword evidence="8" id="KW-0479">Metal-binding</keyword>
<dbReference type="GO" id="GO:0005829">
    <property type="term" value="C:cytosol"/>
    <property type="evidence" value="ECO:0007669"/>
    <property type="project" value="TreeGrafter"/>
</dbReference>
<gene>
    <name evidence="17" type="ORF">R5R35_006080</name>
</gene>
<dbReference type="GO" id="GO:0005524">
    <property type="term" value="F:ATP binding"/>
    <property type="evidence" value="ECO:0007669"/>
    <property type="project" value="UniProtKB-KW"/>
</dbReference>
<dbReference type="Pfam" id="PF00162">
    <property type="entry name" value="PGK"/>
    <property type="match status" value="1"/>
</dbReference>
<dbReference type="PRINTS" id="PR00477">
    <property type="entry name" value="PHGLYCKINASE"/>
</dbReference>
<feature type="binding site" evidence="14">
    <location>
        <position position="218"/>
    </location>
    <ligand>
        <name>ATP</name>
        <dbReference type="ChEBI" id="CHEBI:30616"/>
    </ligand>
</feature>
<evidence type="ECO:0000256" key="5">
    <source>
        <dbReference type="ARBA" id="ARBA00011245"/>
    </source>
</evidence>
<comment type="catalytic activity">
    <reaction evidence="1 15">
        <text>(2R)-3-phosphoglycerate + ATP = (2R)-3-phospho-glyceroyl phosphate + ADP</text>
        <dbReference type="Rhea" id="RHEA:14801"/>
        <dbReference type="ChEBI" id="CHEBI:30616"/>
        <dbReference type="ChEBI" id="CHEBI:57604"/>
        <dbReference type="ChEBI" id="CHEBI:58272"/>
        <dbReference type="ChEBI" id="CHEBI:456216"/>
        <dbReference type="EC" id="2.7.2.3"/>
    </reaction>
</comment>
<dbReference type="InterPro" id="IPR036043">
    <property type="entry name" value="Phosphoglycerate_kinase_sf"/>
</dbReference>
<evidence type="ECO:0000256" key="2">
    <source>
        <dbReference type="ARBA" id="ARBA00001946"/>
    </source>
</evidence>
<sequence length="418" mass="47234">MELKRKCITDIDVKNKRVVIRADLDIPILGGKVLDNEQIVNALHTIRYALDHQCRSVLLISHVGDADGAKDERFSLRPIADELNKLLAPENRKVHFLGDFHFLDIDRKCICPPKGSILLLENIQFYIEEIGYSKDTNVKAPRDMIMKFRRMLKRYGDVYVNDAFRFCYLTHSSMMGYFFEARVAGLEMQKELKYFHRTLINPRRPFVAIIGGDKFSTKLKILNNLLNVVDEIIVAGGLPFTFLKESRNMKIGDSLYSQLNSNYVRKLMRRAENNEVSLHLPNDFITGNCYDNCTPLKLCLVDDGIPEGNMGLDIAPKSMYHFTHIISGAKTILWHGPVGFIEQEAFGDGTVCIMQAIITATENGATSLVVGEETISFCRKWGTLNKFSHVSSGRAGVYLLLGKSLPAVRALSAKSRTY</sequence>
<evidence type="ECO:0000256" key="10">
    <source>
        <dbReference type="ARBA" id="ARBA00022777"/>
    </source>
</evidence>
<keyword evidence="12" id="KW-0460">Magnesium</keyword>
<evidence type="ECO:0000256" key="15">
    <source>
        <dbReference type="RuleBase" id="RU000532"/>
    </source>
</evidence>
<comment type="caution">
    <text evidence="17">The sequence shown here is derived from an EMBL/GenBank/DDBJ whole genome shotgun (WGS) entry which is preliminary data.</text>
</comment>
<evidence type="ECO:0000256" key="11">
    <source>
        <dbReference type="ARBA" id="ARBA00022840"/>
    </source>
</evidence>
<evidence type="ECO:0000256" key="9">
    <source>
        <dbReference type="ARBA" id="ARBA00022741"/>
    </source>
</evidence>
<dbReference type="EMBL" id="JAZDUA010000040">
    <property type="protein sequence ID" value="KAK7871375.1"/>
    <property type="molecule type" value="Genomic_DNA"/>
</dbReference>
<dbReference type="GO" id="GO:0004618">
    <property type="term" value="F:phosphoglycerate kinase activity"/>
    <property type="evidence" value="ECO:0007669"/>
    <property type="project" value="UniProtKB-EC"/>
</dbReference>
<comment type="cofactor">
    <cofactor evidence="2">
        <name>Mg(2+)</name>
        <dbReference type="ChEBI" id="CHEBI:18420"/>
    </cofactor>
</comment>
<keyword evidence="13" id="KW-0324">Glycolysis</keyword>
<protein>
    <recommendedName>
        <fullName evidence="6 15">Phosphoglycerate kinase</fullName>
        <ecNumber evidence="6 15">2.7.2.3</ecNumber>
    </recommendedName>
</protein>
<keyword evidence="9" id="KW-0547">Nucleotide-binding</keyword>
<evidence type="ECO:0000256" key="13">
    <source>
        <dbReference type="ARBA" id="ARBA00023152"/>
    </source>
</evidence>
<comment type="subunit">
    <text evidence="5 16">Monomer.</text>
</comment>
<dbReference type="PANTHER" id="PTHR11406:SF0">
    <property type="entry name" value="PHOSPHOGLYCERATE KINASE"/>
    <property type="match status" value="1"/>
</dbReference>
<dbReference type="Proteomes" id="UP001378592">
    <property type="component" value="Unassembled WGS sequence"/>
</dbReference>
<comment type="pathway">
    <text evidence="3 15">Carbohydrate degradation; glycolysis; pyruvate from D-glyceraldehyde 3-phosphate: step 2/5.</text>
</comment>